<dbReference type="GO" id="GO:0004713">
    <property type="term" value="F:protein tyrosine kinase activity"/>
    <property type="evidence" value="ECO:0007669"/>
    <property type="project" value="TreeGrafter"/>
</dbReference>
<keyword evidence="1" id="KW-0175">Coiled coil</keyword>
<keyword evidence="2" id="KW-1133">Transmembrane helix</keyword>
<evidence type="ECO:0000313" key="3">
    <source>
        <dbReference type="EMBL" id="QTA79091.1"/>
    </source>
</evidence>
<dbReference type="AlphaFoldDB" id="A0A975GFA8"/>
<organism evidence="3 4">
    <name type="scientific">Desulfonema limicola</name>
    <dbReference type="NCBI Taxonomy" id="45656"/>
    <lineage>
        <taxon>Bacteria</taxon>
        <taxon>Pseudomonadati</taxon>
        <taxon>Thermodesulfobacteriota</taxon>
        <taxon>Desulfobacteria</taxon>
        <taxon>Desulfobacterales</taxon>
        <taxon>Desulfococcaceae</taxon>
        <taxon>Desulfonema</taxon>
    </lineage>
</organism>
<dbReference type="InterPro" id="IPR014345">
    <property type="entry name" value="XrtA_polysacc_chain"/>
</dbReference>
<dbReference type="NCBIfam" id="TIGR03007">
    <property type="entry name" value="pepcterm_ChnLen"/>
    <property type="match status" value="1"/>
</dbReference>
<protein>
    <submittedName>
        <fullName evidence="3">Polysaccharide chain length determinant protein domain-containing protein</fullName>
    </submittedName>
</protein>
<keyword evidence="4" id="KW-1185">Reference proteome</keyword>
<dbReference type="PANTHER" id="PTHR32309">
    <property type="entry name" value="TYROSINE-PROTEIN KINASE"/>
    <property type="match status" value="1"/>
</dbReference>
<keyword evidence="2" id="KW-0472">Membrane</keyword>
<feature type="transmembrane region" description="Helical" evidence="2">
    <location>
        <begin position="514"/>
        <end position="535"/>
    </location>
</feature>
<keyword evidence="2" id="KW-0812">Transmembrane</keyword>
<proteinExistence type="predicted"/>
<accession>A0A975GFA8</accession>
<dbReference type="RefSeq" id="WP_207690876.1">
    <property type="nucleotide sequence ID" value="NZ_CP061799.1"/>
</dbReference>
<dbReference type="GO" id="GO:0005886">
    <property type="term" value="C:plasma membrane"/>
    <property type="evidence" value="ECO:0007669"/>
    <property type="project" value="TreeGrafter"/>
</dbReference>
<sequence length="549" mass="62731">MSEDEKKQIDIDYYIKLILQRRWFLLIPFCISMSVGIYFAITLPKVYSASNLILIIPQSVPDKYVPSVVDPDMLDEIETIKQRILSRSNIEAIINEYDLFSGPKYKNMFDVDKIENFRKNTSVKVTKSKGSINSFIIEFKGNDPKNVMNVVNSLADSFINESLKLFSEKVFAINKFLQDELLTLRERLQQTENIIRKYREEHMGELPEELGSNLSTITRLQTQLSEKQENIRSAKNRISELEAQMALAKSNAMSISSVLTLSRPNQSKGNADKPISDLEQLKENLKVLNSRYTEKHPDIIRLKNAIAIIESKEEHQEQSAQDNASDTDFDSAADLSVKNAVPKAFDSATLIYQTQYKEIIEEIKIYNDEIKQISLKIEEYQKRVENTPKRETAIIDLKRNYENIKGSYNNLLDKKLASDIAVNMEKQQKGQKFRAIDRARLPRKPISPDMKILLVLFVAGGLGIGGGVIFLMDFLDQSLKKPEELESLTGIPLLATIPEIYTRKDRIKHKINHAMSLCAAMAAFLLFAVFAVFTLKGVERTLKFIEKII</sequence>
<evidence type="ECO:0000313" key="4">
    <source>
        <dbReference type="Proteomes" id="UP000663720"/>
    </source>
</evidence>
<dbReference type="Proteomes" id="UP000663720">
    <property type="component" value="Chromosome"/>
</dbReference>
<reference evidence="3" key="1">
    <citation type="journal article" date="2021" name="Microb. Physiol.">
        <title>Proteogenomic Insights into the Physiology of Marine, Sulfate-Reducing, Filamentous Desulfonema limicola and Desulfonema magnum.</title>
        <authorList>
            <person name="Schnaars V."/>
            <person name="Wohlbrand L."/>
            <person name="Scheve S."/>
            <person name="Hinrichs C."/>
            <person name="Reinhardt R."/>
            <person name="Rabus R."/>
        </authorList>
    </citation>
    <scope>NUCLEOTIDE SEQUENCE</scope>
    <source>
        <strain evidence="3">5ac10</strain>
    </source>
</reference>
<evidence type="ECO:0000256" key="1">
    <source>
        <dbReference type="SAM" id="Coils"/>
    </source>
</evidence>
<dbReference type="PANTHER" id="PTHR32309:SF13">
    <property type="entry name" value="FERRIC ENTEROBACTIN TRANSPORT PROTEIN FEPE"/>
    <property type="match status" value="1"/>
</dbReference>
<dbReference type="EMBL" id="CP061799">
    <property type="protein sequence ID" value="QTA79091.1"/>
    <property type="molecule type" value="Genomic_DNA"/>
</dbReference>
<feature type="transmembrane region" description="Helical" evidence="2">
    <location>
        <begin position="452"/>
        <end position="472"/>
    </location>
</feature>
<dbReference type="InterPro" id="IPR050445">
    <property type="entry name" value="Bact_polysacc_biosynth/exp"/>
</dbReference>
<dbReference type="KEGG" id="dli:dnl_13430"/>
<name>A0A975GFA8_9BACT</name>
<feature type="coiled-coil region" evidence="1">
    <location>
        <begin position="174"/>
        <end position="251"/>
    </location>
</feature>
<feature type="coiled-coil region" evidence="1">
    <location>
        <begin position="356"/>
        <end position="414"/>
    </location>
</feature>
<gene>
    <name evidence="3" type="ORF">dnl_13430</name>
</gene>
<evidence type="ECO:0000256" key="2">
    <source>
        <dbReference type="SAM" id="Phobius"/>
    </source>
</evidence>
<feature type="transmembrane region" description="Helical" evidence="2">
    <location>
        <begin position="23"/>
        <end position="41"/>
    </location>
</feature>